<keyword evidence="3" id="KW-1133">Transmembrane helix</keyword>
<dbReference type="PROSITE" id="PS00022">
    <property type="entry name" value="EGF_1"/>
    <property type="match status" value="1"/>
</dbReference>
<feature type="compositionally biased region" description="Polar residues" evidence="2">
    <location>
        <begin position="71"/>
        <end position="80"/>
    </location>
</feature>
<keyword evidence="3" id="KW-0472">Membrane</keyword>
<feature type="domain" description="EGF-like" evidence="4">
    <location>
        <begin position="693"/>
        <end position="730"/>
    </location>
</feature>
<evidence type="ECO:0000259" key="4">
    <source>
        <dbReference type="PROSITE" id="PS50026"/>
    </source>
</evidence>
<sequence>MSYYPQNTVPRGQHHDSNGIPDYYEQDHSQRTRHMPHSGAPPQGRNGPPQNQPRDPRMRPPHQQPYPATQPPQGSHSNLYDGSEYGGTEVDQWPLAARDMPRQRGGAQQQPGQRRGPPPRPQRPEYANQQFDLPQPPRVAPANRQYHQQPPPEFHHGTGEWTGDGYSIPGVPPPLPGPPLQGFPIAQQAVFHQQQRRPPLGPPPSARRGPPTYYSQVSSVHPIIEETDSTRSRGSNRGASQGSFASSNAIPIGIPDYYLRERDSEVPSLPPTTPGSEYPPEDSPIEAVAPLRLTPRENKFPADLHPPAMPPPPEREASPVDGPTLVRQASIGKRSKPTLTTVKSGDGLRKKSATASTDSISGLPSQQKTKTPTTASADVPLRPRDLDTERARAATAAAAAGAEGAYEVTNESPTAPSRNPSNDKLAGFPDFSESSESERSIKHPVRKVNSKELLGASLPGSKQARTRERSPLAPQDPYEQESQRKELLGSLEKGGAIPASPNSTLKAPTSGLSEARAGKPRPPRLNVDSVREAEIRGSLTSLPDLIKRATKLASNLDRGKTASRLGMTGWLDGNSSNPELNEKVRDYRKSGGSLSDILSSFPPPGLHTPPASRQEMRQSRSVWSSHLRHSTLPSDSDVGAQAADDRTRRRRCCGLPLWLFLLLLLLLFLLIAAAVVVPVMLVWYPKHHAASSSAAACSTKLTCQNGGQAVSTNDSCRCLCVNGYTGSTCSTQSDAGCTTISVGSMSDATVGDAVPRVINAAQSSYNIPLDSQALLGLFSSLDLSCSSQNALLILNGSPSKRSLPPTSVSEILRQRAPQATTDEPTTVTSNGIVFAVDPGTSAAPSASASALPPTPAPASGDGTTYTTTNATTLNFARTAILYILQSSSQLADATTAQQEFQSFFTSGTGSDGQTISASNVTLGNGFSADCEGYRVVAGNGTSVGG</sequence>
<dbReference type="PANTHER" id="PTHR17178">
    <property type="entry name" value="SECRETORY GRANULE PROTEOGLYCAN CORE PROTEIN"/>
    <property type="match status" value="1"/>
</dbReference>
<feature type="compositionally biased region" description="Polar residues" evidence="2">
    <location>
        <begin position="500"/>
        <end position="512"/>
    </location>
</feature>
<feature type="region of interest" description="Disordered" evidence="2">
    <location>
        <begin position="595"/>
        <end position="641"/>
    </location>
</feature>
<dbReference type="EMBL" id="NAJO01000033">
    <property type="protein sequence ID" value="OQO00929.1"/>
    <property type="molecule type" value="Genomic_DNA"/>
</dbReference>
<proteinExistence type="predicted"/>
<keyword evidence="3" id="KW-0812">Transmembrane</keyword>
<keyword evidence="1" id="KW-1015">Disulfide bond</keyword>
<feature type="compositionally biased region" description="Polar residues" evidence="2">
    <location>
        <begin position="1"/>
        <end position="10"/>
    </location>
</feature>
<feature type="compositionally biased region" description="Pro residues" evidence="2">
    <location>
        <begin position="170"/>
        <end position="181"/>
    </location>
</feature>
<feature type="transmembrane region" description="Helical" evidence="3">
    <location>
        <begin position="657"/>
        <end position="684"/>
    </location>
</feature>
<evidence type="ECO:0000256" key="1">
    <source>
        <dbReference type="PROSITE-ProRule" id="PRU00076"/>
    </source>
</evidence>
<dbReference type="STRING" id="1507870.A0A1V8SPA3"/>
<evidence type="ECO:0000313" key="5">
    <source>
        <dbReference type="EMBL" id="OQO00929.1"/>
    </source>
</evidence>
<organism evidence="5 6">
    <name type="scientific">Cryoendolithus antarcticus</name>
    <dbReference type="NCBI Taxonomy" id="1507870"/>
    <lineage>
        <taxon>Eukaryota</taxon>
        <taxon>Fungi</taxon>
        <taxon>Dikarya</taxon>
        <taxon>Ascomycota</taxon>
        <taxon>Pezizomycotina</taxon>
        <taxon>Dothideomycetes</taxon>
        <taxon>Dothideomycetidae</taxon>
        <taxon>Cladosporiales</taxon>
        <taxon>Cladosporiaceae</taxon>
        <taxon>Cryoendolithus</taxon>
    </lineage>
</organism>
<gene>
    <name evidence="5" type="ORF">B0A48_13618</name>
</gene>
<evidence type="ECO:0000313" key="6">
    <source>
        <dbReference type="Proteomes" id="UP000192596"/>
    </source>
</evidence>
<keyword evidence="6" id="KW-1185">Reference proteome</keyword>
<dbReference type="Gene3D" id="2.10.25.10">
    <property type="entry name" value="Laminin"/>
    <property type="match status" value="1"/>
</dbReference>
<feature type="region of interest" description="Disordered" evidence="2">
    <location>
        <begin position="1"/>
        <end position="530"/>
    </location>
</feature>
<keyword evidence="1" id="KW-0245">EGF-like domain</keyword>
<feature type="compositionally biased region" description="Low complexity" evidence="2">
    <location>
        <begin position="41"/>
        <end position="53"/>
    </location>
</feature>
<comment type="caution">
    <text evidence="1">Lacks conserved residue(s) required for the propagation of feature annotation.</text>
</comment>
<dbReference type="InterPro" id="IPR000742">
    <property type="entry name" value="EGF"/>
</dbReference>
<dbReference type="OrthoDB" id="283575at2759"/>
<dbReference type="PROSITE" id="PS01186">
    <property type="entry name" value="EGF_2"/>
    <property type="match status" value="1"/>
</dbReference>
<protein>
    <recommendedName>
        <fullName evidence="4">EGF-like domain-containing protein</fullName>
    </recommendedName>
</protein>
<evidence type="ECO:0000256" key="3">
    <source>
        <dbReference type="SAM" id="Phobius"/>
    </source>
</evidence>
<feature type="compositionally biased region" description="Low complexity" evidence="2">
    <location>
        <begin position="103"/>
        <end position="115"/>
    </location>
</feature>
<evidence type="ECO:0000256" key="2">
    <source>
        <dbReference type="SAM" id="MobiDB-lite"/>
    </source>
</evidence>
<feature type="compositionally biased region" description="Polar residues" evidence="2">
    <location>
        <begin position="232"/>
        <end position="249"/>
    </location>
</feature>
<feature type="disulfide bond" evidence="1">
    <location>
        <begin position="720"/>
        <end position="729"/>
    </location>
</feature>
<dbReference type="PANTHER" id="PTHR17178:SF0">
    <property type="entry name" value="SERGLYCIN"/>
    <property type="match status" value="1"/>
</dbReference>
<feature type="compositionally biased region" description="Polar residues" evidence="2">
    <location>
        <begin position="353"/>
        <end position="376"/>
    </location>
</feature>
<reference evidence="6" key="1">
    <citation type="submission" date="2017-03" db="EMBL/GenBank/DDBJ databases">
        <title>Genomes of endolithic fungi from Antarctica.</title>
        <authorList>
            <person name="Coleine C."/>
            <person name="Masonjones S."/>
            <person name="Stajich J.E."/>
        </authorList>
    </citation>
    <scope>NUCLEOTIDE SEQUENCE [LARGE SCALE GENOMIC DNA]</scope>
    <source>
        <strain evidence="6">CCFEE 5527</strain>
    </source>
</reference>
<dbReference type="AlphaFoldDB" id="A0A1V8SPA3"/>
<comment type="caution">
    <text evidence="5">The sequence shown here is derived from an EMBL/GenBank/DDBJ whole genome shotgun (WGS) entry which is preliminary data.</text>
</comment>
<dbReference type="InParanoid" id="A0A1V8SPA3"/>
<dbReference type="CDD" id="cd00054">
    <property type="entry name" value="EGF_CA"/>
    <property type="match status" value="1"/>
</dbReference>
<feature type="compositionally biased region" description="Polar residues" evidence="2">
    <location>
        <begin position="409"/>
        <end position="422"/>
    </location>
</feature>
<name>A0A1V8SPA3_9PEZI</name>
<feature type="region of interest" description="Disordered" evidence="2">
    <location>
        <begin position="843"/>
        <end position="863"/>
    </location>
</feature>
<dbReference type="PROSITE" id="PS50026">
    <property type="entry name" value="EGF_3"/>
    <property type="match status" value="1"/>
</dbReference>
<dbReference type="Proteomes" id="UP000192596">
    <property type="component" value="Unassembled WGS sequence"/>
</dbReference>
<accession>A0A1V8SPA3</accession>
<feature type="compositionally biased region" description="Low complexity" evidence="2">
    <location>
        <begin position="393"/>
        <end position="405"/>
    </location>
</feature>
<feature type="compositionally biased region" description="Basic and acidic residues" evidence="2">
    <location>
        <begin position="381"/>
        <end position="392"/>
    </location>
</feature>